<feature type="transmembrane region" description="Helical" evidence="1">
    <location>
        <begin position="102"/>
        <end position="122"/>
    </location>
</feature>
<accession>A0ABS3YT53</accession>
<keyword evidence="1" id="KW-1133">Transmembrane helix</keyword>
<protein>
    <recommendedName>
        <fullName evidence="4">DUF3592 domain-containing protein</fullName>
    </recommendedName>
</protein>
<name>A0ABS3YT53_9BACT</name>
<dbReference type="EMBL" id="JAGHKO010000001">
    <property type="protein sequence ID" value="MBO9201048.1"/>
    <property type="molecule type" value="Genomic_DNA"/>
</dbReference>
<evidence type="ECO:0008006" key="4">
    <source>
        <dbReference type="Google" id="ProtNLM"/>
    </source>
</evidence>
<sequence>MVISRTKFFVAIILLLVTPLVVSKIIWLLQAKKTTGIFAFESYGPALDQIRFPYSMIYFMVGKDTFWFKGPGKLELPENTLVPIRYLPRNPSNAKLDSFRSIWIGTIIYGGIPLLILLVIFLHPAIVPYRSKVHLTLDKPFLRVV</sequence>
<reference evidence="2 3" key="1">
    <citation type="submission" date="2021-03" db="EMBL/GenBank/DDBJ databases">
        <title>Assistant Professor.</title>
        <authorList>
            <person name="Huq M.A."/>
        </authorList>
    </citation>
    <scope>NUCLEOTIDE SEQUENCE [LARGE SCALE GENOMIC DNA]</scope>
    <source>
        <strain evidence="2 3">MAH-29</strain>
    </source>
</reference>
<keyword evidence="3" id="KW-1185">Reference proteome</keyword>
<dbReference type="Proteomes" id="UP000677244">
    <property type="component" value="Unassembled WGS sequence"/>
</dbReference>
<proteinExistence type="predicted"/>
<keyword evidence="1" id="KW-0812">Transmembrane</keyword>
<evidence type="ECO:0000256" key="1">
    <source>
        <dbReference type="SAM" id="Phobius"/>
    </source>
</evidence>
<comment type="caution">
    <text evidence="2">The sequence shown here is derived from an EMBL/GenBank/DDBJ whole genome shotgun (WGS) entry which is preliminary data.</text>
</comment>
<dbReference type="RefSeq" id="WP_209139079.1">
    <property type="nucleotide sequence ID" value="NZ_JAGHKO010000001.1"/>
</dbReference>
<evidence type="ECO:0000313" key="2">
    <source>
        <dbReference type="EMBL" id="MBO9201048.1"/>
    </source>
</evidence>
<organism evidence="2 3">
    <name type="scientific">Niastella soli</name>
    <dbReference type="NCBI Taxonomy" id="2821487"/>
    <lineage>
        <taxon>Bacteria</taxon>
        <taxon>Pseudomonadati</taxon>
        <taxon>Bacteroidota</taxon>
        <taxon>Chitinophagia</taxon>
        <taxon>Chitinophagales</taxon>
        <taxon>Chitinophagaceae</taxon>
        <taxon>Niastella</taxon>
    </lineage>
</organism>
<keyword evidence="1" id="KW-0472">Membrane</keyword>
<gene>
    <name evidence="2" type="ORF">J7I42_12285</name>
</gene>
<evidence type="ECO:0000313" key="3">
    <source>
        <dbReference type="Proteomes" id="UP000677244"/>
    </source>
</evidence>